<evidence type="ECO:0000313" key="3">
    <source>
        <dbReference type="EMBL" id="PZO21735.1"/>
    </source>
</evidence>
<feature type="domain" description="HAMP" evidence="2">
    <location>
        <begin position="351"/>
        <end position="383"/>
    </location>
</feature>
<reference evidence="4" key="1">
    <citation type="submission" date="2018-04" db="EMBL/GenBank/DDBJ databases">
        <authorList>
            <person name="Cornet L."/>
        </authorList>
    </citation>
    <scope>NUCLEOTIDE SEQUENCE [LARGE SCALE GENOMIC DNA]</scope>
</reference>
<protein>
    <submittedName>
        <fullName evidence="3">Sensor with HAMP domain protein</fullName>
    </submittedName>
</protein>
<feature type="transmembrane region" description="Helical" evidence="1">
    <location>
        <begin position="6"/>
        <end position="22"/>
    </location>
</feature>
<keyword evidence="1" id="KW-1133">Transmembrane helix</keyword>
<dbReference type="AlphaFoldDB" id="A0A2W4WHB4"/>
<dbReference type="Proteomes" id="UP000249354">
    <property type="component" value="Unassembled WGS sequence"/>
</dbReference>
<dbReference type="Gene3D" id="6.10.340.10">
    <property type="match status" value="1"/>
</dbReference>
<reference evidence="3 4" key="2">
    <citation type="submission" date="2018-06" db="EMBL/GenBank/DDBJ databases">
        <title>Metagenomic assembly of (sub)arctic Cyanobacteria and their associated microbiome from non-axenic cultures.</title>
        <authorList>
            <person name="Baurain D."/>
        </authorList>
    </citation>
    <scope>NUCLEOTIDE SEQUENCE [LARGE SCALE GENOMIC DNA]</scope>
    <source>
        <strain evidence="3">ULC129bin1</strain>
    </source>
</reference>
<dbReference type="CDD" id="cd06225">
    <property type="entry name" value="HAMP"/>
    <property type="match status" value="1"/>
</dbReference>
<evidence type="ECO:0000313" key="4">
    <source>
        <dbReference type="Proteomes" id="UP000249354"/>
    </source>
</evidence>
<dbReference type="InterPro" id="IPR003660">
    <property type="entry name" value="HAMP_dom"/>
</dbReference>
<dbReference type="PROSITE" id="PS50885">
    <property type="entry name" value="HAMP"/>
    <property type="match status" value="1"/>
</dbReference>
<gene>
    <name evidence="3" type="ORF">DCF25_04650</name>
</gene>
<dbReference type="EMBL" id="QBMC01000018">
    <property type="protein sequence ID" value="PZO21735.1"/>
    <property type="molecule type" value="Genomic_DNA"/>
</dbReference>
<evidence type="ECO:0000259" key="2">
    <source>
        <dbReference type="PROSITE" id="PS50885"/>
    </source>
</evidence>
<sequence length="414" mass="45739">MLVLPFILQIAGVAGLVGWLSFRNSHNAVDDLAGQLSEEVGERIHQQLDSYLATPKEINQLNGEIVDLQMVDLNDFEATGRYFWRQAQLHGVNYIQYGTVNGEYVGAGDYGDGVYKIEEVPYGKPGITYQYATDELGNRTELLEEGEFDPRLEAWYTYSKENLKPGWGDIYTWETNLDIMSVPAGYPVLNAEGEFIGAMGVDTNLAQVNDFLRTLEIEKSGKAFIIERDGLMVVNSVAEKPYKLIEGVGERLPATESADETVSAVAQQLATTFGDLSELTEPRLLEWEVEGVPHYVQVAPWQDDLGLDWLVVLAIPEADFMAQINASRRTTILLCMASLAGVIAAGIATARWVVKPVLQLQAASQAIARGQLNQTVDIQGTEETAKERLINDCRTTYILSTVPLTSLFLECDSS</sequence>
<dbReference type="Pfam" id="PF00672">
    <property type="entry name" value="HAMP"/>
    <property type="match status" value="1"/>
</dbReference>
<organism evidence="3 4">
    <name type="scientific">Leptolyngbya foveolarum</name>
    <dbReference type="NCBI Taxonomy" id="47253"/>
    <lineage>
        <taxon>Bacteria</taxon>
        <taxon>Bacillati</taxon>
        <taxon>Cyanobacteriota</taxon>
        <taxon>Cyanophyceae</taxon>
        <taxon>Leptolyngbyales</taxon>
        <taxon>Leptolyngbyaceae</taxon>
        <taxon>Leptolyngbya group</taxon>
        <taxon>Leptolyngbya</taxon>
    </lineage>
</organism>
<accession>A0A2W4WHB4</accession>
<evidence type="ECO:0000256" key="1">
    <source>
        <dbReference type="SAM" id="Phobius"/>
    </source>
</evidence>
<dbReference type="GO" id="GO:0007165">
    <property type="term" value="P:signal transduction"/>
    <property type="evidence" value="ECO:0007669"/>
    <property type="project" value="InterPro"/>
</dbReference>
<keyword evidence="1" id="KW-0812">Transmembrane</keyword>
<keyword evidence="1" id="KW-0472">Membrane</keyword>
<comment type="caution">
    <text evidence="3">The sequence shown here is derived from an EMBL/GenBank/DDBJ whole genome shotgun (WGS) entry which is preliminary data.</text>
</comment>
<feature type="transmembrane region" description="Helical" evidence="1">
    <location>
        <begin position="331"/>
        <end position="354"/>
    </location>
</feature>
<name>A0A2W4WHB4_9CYAN</name>
<dbReference type="GO" id="GO:0016020">
    <property type="term" value="C:membrane"/>
    <property type="evidence" value="ECO:0007669"/>
    <property type="project" value="InterPro"/>
</dbReference>
<dbReference type="Gene3D" id="3.30.450.20">
    <property type="entry name" value="PAS domain"/>
    <property type="match status" value="1"/>
</dbReference>
<proteinExistence type="predicted"/>